<keyword evidence="3" id="KW-1185">Reference proteome</keyword>
<dbReference type="PANTHER" id="PTHR32153">
    <property type="entry name" value="OJ000223_09.16 PROTEIN"/>
    <property type="match status" value="1"/>
</dbReference>
<comment type="caution">
    <text evidence="2">The sequence shown here is derived from an EMBL/GenBank/DDBJ whole genome shotgun (WGS) entry which is preliminary data.</text>
</comment>
<dbReference type="SUPFAM" id="SSF52047">
    <property type="entry name" value="RNI-like"/>
    <property type="match status" value="1"/>
</dbReference>
<evidence type="ECO:0000313" key="2">
    <source>
        <dbReference type="EMBL" id="KAG2576236.1"/>
    </source>
</evidence>
<evidence type="ECO:0000259" key="1">
    <source>
        <dbReference type="Pfam" id="PF24758"/>
    </source>
</evidence>
<protein>
    <recommendedName>
        <fullName evidence="1">F-box/LRR-repeat protein 15/At3g58940/PEG3-like LRR domain-containing protein</fullName>
    </recommendedName>
</protein>
<gene>
    <name evidence="2" type="ORF">PVAP13_6NG014865</name>
</gene>
<dbReference type="Pfam" id="PF24758">
    <property type="entry name" value="LRR_At5g56370"/>
    <property type="match status" value="1"/>
</dbReference>
<accession>A0A8T0QSY7</accession>
<dbReference type="InterPro" id="IPR044997">
    <property type="entry name" value="F-box_plant"/>
</dbReference>
<dbReference type="Proteomes" id="UP000823388">
    <property type="component" value="Chromosome 6N"/>
</dbReference>
<dbReference type="EMBL" id="CM029048">
    <property type="protein sequence ID" value="KAG2576236.1"/>
    <property type="molecule type" value="Genomic_DNA"/>
</dbReference>
<sequence length="300" mass="33790">MSIGRLLDDAMASGKARAVELAISTTYSLTDRGCDMRALNIGFACGRRFSALLDGCPGTFGGLTRLTMSDVMLRGGADFHDVLSTCTRLEALSLHFCSTVSRVAWRVRHARLAELTISYCSFFEGIDLVWLPMLQRLAHRGWWWCRTRPPMSLGHVPRLATVTLSTLRAVGEPTLKLSQMVANSTSAITDLRLNFRGQDIWVKPEGPKRFMNMFHNLKHLKIRNLHENCGLVSWISFLLQTSPCLKELHIKLCDDHECGLQHDDEINEGGYAAKKRKVPWEVAAGFRHYGLTRVTLYSRP</sequence>
<dbReference type="AlphaFoldDB" id="A0A8T0QSY7"/>
<dbReference type="OrthoDB" id="689636at2759"/>
<dbReference type="Gene3D" id="3.80.10.10">
    <property type="entry name" value="Ribonuclease Inhibitor"/>
    <property type="match status" value="1"/>
</dbReference>
<dbReference type="InterPro" id="IPR032675">
    <property type="entry name" value="LRR_dom_sf"/>
</dbReference>
<dbReference type="InterPro" id="IPR055411">
    <property type="entry name" value="LRR_FXL15/At3g58940/PEG3-like"/>
</dbReference>
<organism evidence="2 3">
    <name type="scientific">Panicum virgatum</name>
    <name type="common">Blackwell switchgrass</name>
    <dbReference type="NCBI Taxonomy" id="38727"/>
    <lineage>
        <taxon>Eukaryota</taxon>
        <taxon>Viridiplantae</taxon>
        <taxon>Streptophyta</taxon>
        <taxon>Embryophyta</taxon>
        <taxon>Tracheophyta</taxon>
        <taxon>Spermatophyta</taxon>
        <taxon>Magnoliopsida</taxon>
        <taxon>Liliopsida</taxon>
        <taxon>Poales</taxon>
        <taxon>Poaceae</taxon>
        <taxon>PACMAD clade</taxon>
        <taxon>Panicoideae</taxon>
        <taxon>Panicodae</taxon>
        <taxon>Paniceae</taxon>
        <taxon>Panicinae</taxon>
        <taxon>Panicum</taxon>
        <taxon>Panicum sect. Hiantes</taxon>
    </lineage>
</organism>
<name>A0A8T0QSY7_PANVG</name>
<feature type="domain" description="F-box/LRR-repeat protein 15/At3g58940/PEG3-like LRR" evidence="1">
    <location>
        <begin position="37"/>
        <end position="181"/>
    </location>
</feature>
<reference evidence="2" key="1">
    <citation type="submission" date="2020-05" db="EMBL/GenBank/DDBJ databases">
        <title>WGS assembly of Panicum virgatum.</title>
        <authorList>
            <person name="Lovell J.T."/>
            <person name="Jenkins J."/>
            <person name="Shu S."/>
            <person name="Juenger T.E."/>
            <person name="Schmutz J."/>
        </authorList>
    </citation>
    <scope>NUCLEOTIDE SEQUENCE</scope>
    <source>
        <strain evidence="2">AP13</strain>
    </source>
</reference>
<evidence type="ECO:0000313" key="3">
    <source>
        <dbReference type="Proteomes" id="UP000823388"/>
    </source>
</evidence>
<proteinExistence type="predicted"/>